<sequence length="156" mass="17628">MEEDVQRKGIDVSLETFFAKILHSCSYIRDLIDQLKEHGETLLAPRLPRPGQEGRQKKVRYCVINQKVIDCIIDQCLLAGLMTVPQSISLNHLMTEVHVRLRVGVSIGQVKRIMSHLSKLDSGISYLEENEAALWSKPSWLESVSNLIAYLKDLAG</sequence>
<accession>A0AAE1PW43</accession>
<keyword evidence="2" id="KW-1185">Reference proteome</keyword>
<dbReference type="Proteomes" id="UP001292094">
    <property type="component" value="Unassembled WGS sequence"/>
</dbReference>
<name>A0AAE1PW43_9EUCA</name>
<organism evidence="1 2">
    <name type="scientific">Petrolisthes manimaculis</name>
    <dbReference type="NCBI Taxonomy" id="1843537"/>
    <lineage>
        <taxon>Eukaryota</taxon>
        <taxon>Metazoa</taxon>
        <taxon>Ecdysozoa</taxon>
        <taxon>Arthropoda</taxon>
        <taxon>Crustacea</taxon>
        <taxon>Multicrustacea</taxon>
        <taxon>Malacostraca</taxon>
        <taxon>Eumalacostraca</taxon>
        <taxon>Eucarida</taxon>
        <taxon>Decapoda</taxon>
        <taxon>Pleocyemata</taxon>
        <taxon>Anomura</taxon>
        <taxon>Galatheoidea</taxon>
        <taxon>Porcellanidae</taxon>
        <taxon>Petrolisthes</taxon>
    </lineage>
</organism>
<evidence type="ECO:0000313" key="1">
    <source>
        <dbReference type="EMBL" id="KAK4315429.1"/>
    </source>
</evidence>
<proteinExistence type="predicted"/>
<reference evidence="1" key="1">
    <citation type="submission" date="2023-11" db="EMBL/GenBank/DDBJ databases">
        <title>Genome assemblies of two species of porcelain crab, Petrolisthes cinctipes and Petrolisthes manimaculis (Anomura: Porcellanidae).</title>
        <authorList>
            <person name="Angst P."/>
        </authorList>
    </citation>
    <scope>NUCLEOTIDE SEQUENCE</scope>
    <source>
        <strain evidence="1">PB745_02</strain>
        <tissue evidence="1">Gill</tissue>
    </source>
</reference>
<dbReference type="EMBL" id="JAWZYT010001114">
    <property type="protein sequence ID" value="KAK4315429.1"/>
    <property type="molecule type" value="Genomic_DNA"/>
</dbReference>
<comment type="caution">
    <text evidence="1">The sequence shown here is derived from an EMBL/GenBank/DDBJ whole genome shotgun (WGS) entry which is preliminary data.</text>
</comment>
<evidence type="ECO:0000313" key="2">
    <source>
        <dbReference type="Proteomes" id="UP001292094"/>
    </source>
</evidence>
<gene>
    <name evidence="1" type="ORF">Pmani_013346</name>
</gene>
<dbReference type="AlphaFoldDB" id="A0AAE1PW43"/>
<protein>
    <submittedName>
        <fullName evidence="1">Uncharacterized protein</fullName>
    </submittedName>
</protein>